<dbReference type="OrthoDB" id="439808at2759"/>
<name>A0A9P8AIC1_9ASCO</name>
<dbReference type="Proteomes" id="UP000790833">
    <property type="component" value="Unassembled WGS sequence"/>
</dbReference>
<proteinExistence type="predicted"/>
<gene>
    <name evidence="2" type="primary">RRT5</name>
    <name evidence="2" type="ORF">KQ657_000566</name>
</gene>
<accession>A0A9P8AIC1</accession>
<feature type="region of interest" description="Disordered" evidence="1">
    <location>
        <begin position="134"/>
        <end position="190"/>
    </location>
</feature>
<evidence type="ECO:0000256" key="1">
    <source>
        <dbReference type="SAM" id="MobiDB-lite"/>
    </source>
</evidence>
<reference evidence="2" key="1">
    <citation type="submission" date="2021-03" db="EMBL/GenBank/DDBJ databases">
        <authorList>
            <person name="Palmer J.M."/>
        </authorList>
    </citation>
    <scope>NUCLEOTIDE SEQUENCE</scope>
    <source>
        <strain evidence="2">ARV_011</strain>
    </source>
</reference>
<organism evidence="2 3">
    <name type="scientific">Scheffersomyces spartinae</name>
    <dbReference type="NCBI Taxonomy" id="45513"/>
    <lineage>
        <taxon>Eukaryota</taxon>
        <taxon>Fungi</taxon>
        <taxon>Dikarya</taxon>
        <taxon>Ascomycota</taxon>
        <taxon>Saccharomycotina</taxon>
        <taxon>Pichiomycetes</taxon>
        <taxon>Debaryomycetaceae</taxon>
        <taxon>Scheffersomyces</taxon>
    </lineage>
</organism>
<comment type="caution">
    <text evidence="2">The sequence shown here is derived from an EMBL/GenBank/DDBJ whole genome shotgun (WGS) entry which is preliminary data.</text>
</comment>
<dbReference type="SUPFAM" id="SSF54928">
    <property type="entry name" value="RNA-binding domain, RBD"/>
    <property type="match status" value="1"/>
</dbReference>
<feature type="compositionally biased region" description="Polar residues" evidence="1">
    <location>
        <begin position="163"/>
        <end position="185"/>
    </location>
</feature>
<dbReference type="EMBL" id="JAHMUF010000011">
    <property type="protein sequence ID" value="KAG7193499.1"/>
    <property type="molecule type" value="Genomic_DNA"/>
</dbReference>
<feature type="region of interest" description="Disordered" evidence="1">
    <location>
        <begin position="64"/>
        <end position="92"/>
    </location>
</feature>
<feature type="compositionally biased region" description="Basic and acidic residues" evidence="1">
    <location>
        <begin position="67"/>
        <end position="83"/>
    </location>
</feature>
<dbReference type="InterPro" id="IPR035979">
    <property type="entry name" value="RBD_domain_sf"/>
</dbReference>
<evidence type="ECO:0000313" key="3">
    <source>
        <dbReference type="Proteomes" id="UP000790833"/>
    </source>
</evidence>
<dbReference type="AlphaFoldDB" id="A0A9P8AIC1"/>
<dbReference type="GeneID" id="66113940"/>
<evidence type="ECO:0000313" key="2">
    <source>
        <dbReference type="EMBL" id="KAG7193499.1"/>
    </source>
</evidence>
<sequence>MLIVVLIPSYVPRFSRNHRSQSWGIAFAQFDNVDVCCQVINDLNGTNFQRRQINVRLYTPYEGTKSYPEKPHSSNNHYLKDSEPSATETDTENQGVILSKYKFSKHGFKFPGEGRFKRRHKKEPESIRYVGLERGPEFEEPKHSDTQKEKAADEEDEIGKNDYATSINDSSSAPVETMIPSSGLSPSVVPRKSIPTTAVDELPALPDNSTSASFASTVPTKYQLSSDTIFIQNIHSGVTDKEVRTVFNEYNPSKVFIFKANRYTSTNRFARGNLKPGMRPNVNILVTVDVSQFSVPDIITRMKHTKLHGHPMLMKVALLLRVKAIEKISNQRGSQLNSNTTETSLATEVKELPLLNTVDTLLTSTTEEVACIENVQPSCPVNELNSEASPILDFMPGSLGITSDLVTYNDVKETESEVVESASKSVTASNNEGSNAGGLAESMAECLSACKLDWASEPVDLNIAVD</sequence>
<feature type="compositionally biased region" description="Basic and acidic residues" evidence="1">
    <location>
        <begin position="134"/>
        <end position="151"/>
    </location>
</feature>
<dbReference type="GO" id="GO:0003676">
    <property type="term" value="F:nucleic acid binding"/>
    <property type="evidence" value="ECO:0007669"/>
    <property type="project" value="InterPro"/>
</dbReference>
<dbReference type="RefSeq" id="XP_043049047.1">
    <property type="nucleotide sequence ID" value="XM_043191404.1"/>
</dbReference>
<keyword evidence="3" id="KW-1185">Reference proteome</keyword>
<protein>
    <submittedName>
        <fullName evidence="2">Regulator of rDNA transcription protein 5</fullName>
    </submittedName>
</protein>